<protein>
    <submittedName>
        <fullName evidence="2">Uncharacterized protein</fullName>
    </submittedName>
</protein>
<evidence type="ECO:0000256" key="1">
    <source>
        <dbReference type="SAM" id="MobiDB-lite"/>
    </source>
</evidence>
<dbReference type="EMBL" id="GBXM01101762">
    <property type="protein sequence ID" value="JAH06815.1"/>
    <property type="molecule type" value="Transcribed_RNA"/>
</dbReference>
<organism evidence="2">
    <name type="scientific">Anguilla anguilla</name>
    <name type="common">European freshwater eel</name>
    <name type="synonym">Muraena anguilla</name>
    <dbReference type="NCBI Taxonomy" id="7936"/>
    <lineage>
        <taxon>Eukaryota</taxon>
        <taxon>Metazoa</taxon>
        <taxon>Chordata</taxon>
        <taxon>Craniata</taxon>
        <taxon>Vertebrata</taxon>
        <taxon>Euteleostomi</taxon>
        <taxon>Actinopterygii</taxon>
        <taxon>Neopterygii</taxon>
        <taxon>Teleostei</taxon>
        <taxon>Anguilliformes</taxon>
        <taxon>Anguillidae</taxon>
        <taxon>Anguilla</taxon>
    </lineage>
</organism>
<evidence type="ECO:0000313" key="2">
    <source>
        <dbReference type="EMBL" id="JAH06815.1"/>
    </source>
</evidence>
<accession>A0A0E9PRX1</accession>
<sequence>MKMILFIYLFTRRVAGGLSRSIKTSGPGGIDRRSRGDTYAPRLQRL</sequence>
<reference evidence="2" key="2">
    <citation type="journal article" date="2015" name="Fish Shellfish Immunol.">
        <title>Early steps in the European eel (Anguilla anguilla)-Vibrio vulnificus interaction in the gills: Role of the RtxA13 toxin.</title>
        <authorList>
            <person name="Callol A."/>
            <person name="Pajuelo D."/>
            <person name="Ebbesson L."/>
            <person name="Teles M."/>
            <person name="MacKenzie S."/>
            <person name="Amaro C."/>
        </authorList>
    </citation>
    <scope>NUCLEOTIDE SEQUENCE</scope>
</reference>
<reference evidence="2" key="1">
    <citation type="submission" date="2014-11" db="EMBL/GenBank/DDBJ databases">
        <authorList>
            <person name="Amaro Gonzalez C."/>
        </authorList>
    </citation>
    <scope>NUCLEOTIDE SEQUENCE</scope>
</reference>
<name>A0A0E9PRX1_ANGAN</name>
<feature type="region of interest" description="Disordered" evidence="1">
    <location>
        <begin position="22"/>
        <end position="46"/>
    </location>
</feature>
<proteinExistence type="predicted"/>
<dbReference type="AlphaFoldDB" id="A0A0E9PRX1"/>